<dbReference type="CDD" id="cd01536">
    <property type="entry name" value="PBP1_ABC_sugar_binding-like"/>
    <property type="match status" value="1"/>
</dbReference>
<comment type="subcellular location">
    <subcellularLocation>
        <location evidence="1">Cell envelope</location>
    </subcellularLocation>
</comment>
<name>A0A523S3Q3_UNCAE</name>
<dbReference type="GO" id="GO:0030246">
    <property type="term" value="F:carbohydrate binding"/>
    <property type="evidence" value="ECO:0007669"/>
    <property type="project" value="UniProtKB-ARBA"/>
</dbReference>
<keyword evidence="3" id="KW-0732">Signal</keyword>
<dbReference type="InterPro" id="IPR025997">
    <property type="entry name" value="SBP_2_dom"/>
</dbReference>
<keyword evidence="4" id="KW-1133">Transmembrane helix</keyword>
<dbReference type="InterPro" id="IPR028082">
    <property type="entry name" value="Peripla_BP_I"/>
</dbReference>
<evidence type="ECO:0000259" key="5">
    <source>
        <dbReference type="Pfam" id="PF13407"/>
    </source>
</evidence>
<protein>
    <submittedName>
        <fullName evidence="6">Sugar ABC transporter substrate-binding protein</fullName>
    </submittedName>
</protein>
<dbReference type="Gene3D" id="3.40.50.2300">
    <property type="match status" value="2"/>
</dbReference>
<proteinExistence type="inferred from homology"/>
<organism evidence="6 7">
    <name type="scientific">Aerophobetes bacterium</name>
    <dbReference type="NCBI Taxonomy" id="2030807"/>
    <lineage>
        <taxon>Bacteria</taxon>
        <taxon>Candidatus Aerophobota</taxon>
    </lineage>
</organism>
<dbReference type="EMBL" id="SOKJ01000062">
    <property type="protein sequence ID" value="TET12627.1"/>
    <property type="molecule type" value="Genomic_DNA"/>
</dbReference>
<evidence type="ECO:0000256" key="3">
    <source>
        <dbReference type="ARBA" id="ARBA00022729"/>
    </source>
</evidence>
<dbReference type="GO" id="GO:0030313">
    <property type="term" value="C:cell envelope"/>
    <property type="evidence" value="ECO:0007669"/>
    <property type="project" value="UniProtKB-SubCell"/>
</dbReference>
<evidence type="ECO:0000256" key="2">
    <source>
        <dbReference type="ARBA" id="ARBA00007639"/>
    </source>
</evidence>
<feature type="transmembrane region" description="Helical" evidence="4">
    <location>
        <begin position="24"/>
        <end position="46"/>
    </location>
</feature>
<dbReference type="Proteomes" id="UP000316360">
    <property type="component" value="Unassembled WGS sequence"/>
</dbReference>
<comment type="caution">
    <text evidence="6">The sequence shown here is derived from an EMBL/GenBank/DDBJ whole genome shotgun (WGS) entry which is preliminary data.</text>
</comment>
<evidence type="ECO:0000313" key="6">
    <source>
        <dbReference type="EMBL" id="TET12627.1"/>
    </source>
</evidence>
<reference evidence="6 7" key="1">
    <citation type="submission" date="2019-03" db="EMBL/GenBank/DDBJ databases">
        <title>Metabolic potential of uncultured bacteria and archaea associated with petroleum seepage in deep-sea sediments.</title>
        <authorList>
            <person name="Dong X."/>
            <person name="Hubert C."/>
        </authorList>
    </citation>
    <scope>NUCLEOTIDE SEQUENCE [LARGE SCALE GENOMIC DNA]</scope>
    <source>
        <strain evidence="6">E44_bin7</strain>
    </source>
</reference>
<evidence type="ECO:0000256" key="1">
    <source>
        <dbReference type="ARBA" id="ARBA00004196"/>
    </source>
</evidence>
<comment type="similarity">
    <text evidence="2">Belongs to the bacterial solute-binding protein 2 family.</text>
</comment>
<keyword evidence="4" id="KW-0812">Transmembrane</keyword>
<dbReference type="PANTHER" id="PTHR46847:SF1">
    <property type="entry name" value="D-ALLOSE-BINDING PERIPLASMIC PROTEIN-RELATED"/>
    <property type="match status" value="1"/>
</dbReference>
<dbReference type="SUPFAM" id="SSF53822">
    <property type="entry name" value="Periplasmic binding protein-like I"/>
    <property type="match status" value="1"/>
</dbReference>
<feature type="domain" description="Periplasmic binding protein" evidence="5">
    <location>
        <begin position="65"/>
        <end position="321"/>
    </location>
</feature>
<dbReference type="AlphaFoldDB" id="A0A523S3Q3"/>
<accession>A0A523S3Q3</accession>
<sequence>MNHVYIHNIRGGGDKMRIGLKNRLVVGMICMLIVGVLTTGLTSGALAEEKKEPLLFGASIRSLYLDFFVGLNQGVIDEAEKQRLQLMAVSAELDPTRQLDQIDSMITLGVDAVILNPQDPRAIIPGVKKLNEAGIPVVTLDTKSLGGDVALHISTDNTIAGRKAGENMVKFLEEKYGKPQGLVLEMWGDPRHVVASQRSEGFHNVIDNYPEIEVIQKVGHWVEDEAFTITTDMLTRYGDKLSAIYTHNDGMALGAVVAIAQAGYEYPKGDPKHVIIASIDGFPDALKMVREGKIDSISVQPAYAYGTLAVQWAMKTLKGEKVPAVGTIITQPGELWSPAVVHQIETGPALLVNCPVVPTEVKADDPRLWGNRL</sequence>
<dbReference type="Pfam" id="PF13407">
    <property type="entry name" value="Peripla_BP_4"/>
    <property type="match status" value="1"/>
</dbReference>
<dbReference type="PANTHER" id="PTHR46847">
    <property type="entry name" value="D-ALLOSE-BINDING PERIPLASMIC PROTEIN-RELATED"/>
    <property type="match status" value="1"/>
</dbReference>
<evidence type="ECO:0000256" key="4">
    <source>
        <dbReference type="SAM" id="Phobius"/>
    </source>
</evidence>
<gene>
    <name evidence="6" type="ORF">E3J84_01240</name>
</gene>
<keyword evidence="4" id="KW-0472">Membrane</keyword>
<evidence type="ECO:0000313" key="7">
    <source>
        <dbReference type="Proteomes" id="UP000316360"/>
    </source>
</evidence>